<dbReference type="GO" id="GO:0015565">
    <property type="term" value="F:threonine efflux transmembrane transporter activity"/>
    <property type="evidence" value="ECO:0007669"/>
    <property type="project" value="EnsemblFungi"/>
</dbReference>
<dbReference type="GO" id="GO:0005886">
    <property type="term" value="C:plasma membrane"/>
    <property type="evidence" value="ECO:0007669"/>
    <property type="project" value="EnsemblFungi"/>
</dbReference>
<dbReference type="RefSeq" id="XP_016638406.1">
    <property type="nucleotide sequence ID" value="XM_016784166.1"/>
</dbReference>
<dbReference type="GeneID" id="27719814"/>
<feature type="transmembrane region" description="Helical" evidence="7">
    <location>
        <begin position="378"/>
        <end position="399"/>
    </location>
</feature>
<keyword evidence="4 7" id="KW-1133">Transmembrane helix</keyword>
<proteinExistence type="predicted"/>
<dbReference type="VEuPathDB" id="FungiDB:SAPIO_CDS10601"/>
<feature type="transmembrane region" description="Helical" evidence="7">
    <location>
        <begin position="182"/>
        <end position="202"/>
    </location>
</feature>
<feature type="transmembrane region" description="Helical" evidence="7">
    <location>
        <begin position="561"/>
        <end position="579"/>
    </location>
</feature>
<keyword evidence="2" id="KW-0813">Transport</keyword>
<dbReference type="InterPro" id="IPR036259">
    <property type="entry name" value="MFS_trans_sf"/>
</dbReference>
<reference evidence="9 10" key="1">
    <citation type="journal article" date="2014" name="Genome Announc.">
        <title>Draft genome sequence of the pathogenic fungus Scedosporium apiospermum.</title>
        <authorList>
            <person name="Vandeputte P."/>
            <person name="Ghamrawi S."/>
            <person name="Rechenmann M."/>
            <person name="Iltis A."/>
            <person name="Giraud S."/>
            <person name="Fleury M."/>
            <person name="Thornton C."/>
            <person name="Delhaes L."/>
            <person name="Meyer W."/>
            <person name="Papon N."/>
            <person name="Bouchara J.P."/>
        </authorList>
    </citation>
    <scope>NUCLEOTIDE SEQUENCE [LARGE SCALE GENOMIC DNA]</scope>
    <source>
        <strain evidence="9 10">IHEM 14462</strain>
    </source>
</reference>
<evidence type="ECO:0000313" key="10">
    <source>
        <dbReference type="Proteomes" id="UP000028545"/>
    </source>
</evidence>
<feature type="transmembrane region" description="Helical" evidence="7">
    <location>
        <begin position="146"/>
        <end position="170"/>
    </location>
</feature>
<keyword evidence="5 7" id="KW-0472">Membrane</keyword>
<name>A0A084FU45_PSEDA</name>
<dbReference type="OMA" id="IFSMATT"/>
<feature type="transmembrane region" description="Helical" evidence="7">
    <location>
        <begin position="275"/>
        <end position="296"/>
    </location>
</feature>
<feature type="region of interest" description="Disordered" evidence="6">
    <location>
        <begin position="1"/>
        <end position="116"/>
    </location>
</feature>
<dbReference type="FunFam" id="1.20.1250.20:FF:000172">
    <property type="entry name" value="MFS multidrug resistance transporter"/>
    <property type="match status" value="1"/>
</dbReference>
<feature type="transmembrane region" description="Helical" evidence="7">
    <location>
        <begin position="493"/>
        <end position="514"/>
    </location>
</feature>
<feature type="transmembrane region" description="Helical" evidence="7">
    <location>
        <begin position="469"/>
        <end position="487"/>
    </location>
</feature>
<protein>
    <submittedName>
        <fullName evidence="9">Major facilitator superfamily transporter multidrug resistance</fullName>
    </submittedName>
</protein>
<dbReference type="GO" id="GO:0030476">
    <property type="term" value="P:ascospore wall assembly"/>
    <property type="evidence" value="ECO:0007669"/>
    <property type="project" value="EnsemblFungi"/>
</dbReference>
<comment type="caution">
    <text evidence="9">The sequence shown here is derived from an EMBL/GenBank/DDBJ whole genome shotgun (WGS) entry which is preliminary data.</text>
</comment>
<feature type="transmembrane region" description="Helical" evidence="7">
    <location>
        <begin position="214"/>
        <end position="237"/>
    </location>
</feature>
<dbReference type="CDD" id="cd17323">
    <property type="entry name" value="MFS_Tpo1_MDR_like"/>
    <property type="match status" value="1"/>
</dbReference>
<evidence type="ECO:0000259" key="8">
    <source>
        <dbReference type="PROSITE" id="PS50850"/>
    </source>
</evidence>
<dbReference type="Proteomes" id="UP000028545">
    <property type="component" value="Unassembled WGS sequence"/>
</dbReference>
<feature type="transmembrane region" description="Helical" evidence="7">
    <location>
        <begin position="411"/>
        <end position="437"/>
    </location>
</feature>
<dbReference type="Gene3D" id="1.20.1250.20">
    <property type="entry name" value="MFS general substrate transporter like domains"/>
    <property type="match status" value="1"/>
</dbReference>
<evidence type="ECO:0000256" key="3">
    <source>
        <dbReference type="ARBA" id="ARBA00022692"/>
    </source>
</evidence>
<evidence type="ECO:0000256" key="6">
    <source>
        <dbReference type="SAM" id="MobiDB-lite"/>
    </source>
</evidence>
<feature type="transmembrane region" description="Helical" evidence="7">
    <location>
        <begin position="243"/>
        <end position="263"/>
    </location>
</feature>
<keyword evidence="10" id="KW-1185">Reference proteome</keyword>
<feature type="transmembrane region" description="Helical" evidence="7">
    <location>
        <begin position="302"/>
        <end position="322"/>
    </location>
</feature>
<feature type="compositionally biased region" description="Polar residues" evidence="6">
    <location>
        <begin position="102"/>
        <end position="111"/>
    </location>
</feature>
<dbReference type="HOGENOM" id="CLU_008455_8_5_1"/>
<gene>
    <name evidence="9" type="ORF">SAPIO_CDS10601</name>
</gene>
<keyword evidence="3 7" id="KW-0812">Transmembrane</keyword>
<dbReference type="AlphaFoldDB" id="A0A084FU45"/>
<dbReference type="EMBL" id="JOWA01000176">
    <property type="protein sequence ID" value="KEZ38607.1"/>
    <property type="molecule type" value="Genomic_DNA"/>
</dbReference>
<comment type="subcellular location">
    <subcellularLocation>
        <location evidence="1">Membrane</location>
        <topology evidence="1">Multi-pass membrane protein</topology>
    </subcellularLocation>
</comment>
<accession>A0A084FU45</accession>
<dbReference type="GO" id="GO:0015203">
    <property type="term" value="F:polyamine transmembrane transporter activity"/>
    <property type="evidence" value="ECO:0007669"/>
    <property type="project" value="EnsemblFungi"/>
</dbReference>
<evidence type="ECO:0000256" key="2">
    <source>
        <dbReference type="ARBA" id="ARBA00022448"/>
    </source>
</evidence>
<evidence type="ECO:0000313" key="9">
    <source>
        <dbReference type="EMBL" id="KEZ38607.1"/>
    </source>
</evidence>
<dbReference type="PROSITE" id="PS50850">
    <property type="entry name" value="MFS"/>
    <property type="match status" value="1"/>
</dbReference>
<feature type="compositionally biased region" description="Polar residues" evidence="6">
    <location>
        <begin position="16"/>
        <end position="37"/>
    </location>
</feature>
<evidence type="ECO:0000256" key="7">
    <source>
        <dbReference type="SAM" id="Phobius"/>
    </source>
</evidence>
<sequence>MADLPDEKGNLPAGEKTQQGAPDSKNSAGSRHSSESTIPKKMGSRSRESLREGEAVNDVKSEHAHDDHGDESHDEHDSHDDMDSDEDEESHAHSDVEDQRVPTRTSSTHSRPVSVIPRSKRRGLLGRFSVIPEVDRPYDYSRSTKWMLTGVVSMAGAVAPFGSSIFYPALGVMSEEFHTTQTITNLSIAMYMISMSIFPLWWSSFSEEFGRRSIYVVTFSLFVIFSVLSAVSTNIAMLIVMRLLGGGASASVQAVGAGTIADIWQVRERGKAMGIFYLGPLLGPLLGPIIGGALSQDLGWRSTMWFLTGYGGIILVLIIFCLPETLAVKNQQPLRPTTTRESTASSVISVHAKRSADFLRRIFLNPFRVIAMLRFPPILLTVIWAAVTFGSLYVVNISIQNAYSNPPYSFQMIIVGLFYIPASVGYILASIFGGRWIDYIMIRQARKAERYDSRGRLIYLPEERFAENAWTAGTMYPLALILYGWTIQKGLHWVVPSIGTFFFGVGSMLVFAVATTSLTEFMPKRGSEGVAVNNFVRNILSCVGAIVAEPVISAIGNGWTFTILGIFSLILSYICIWMMRTYSQKWRKQIDDHLDKTRTR</sequence>
<dbReference type="OrthoDB" id="3936150at2759"/>
<organism evidence="9 10">
    <name type="scientific">Pseudallescheria apiosperma</name>
    <name type="common">Scedosporium apiospermum</name>
    <dbReference type="NCBI Taxonomy" id="563466"/>
    <lineage>
        <taxon>Eukaryota</taxon>
        <taxon>Fungi</taxon>
        <taxon>Dikarya</taxon>
        <taxon>Ascomycota</taxon>
        <taxon>Pezizomycotina</taxon>
        <taxon>Sordariomycetes</taxon>
        <taxon>Hypocreomycetidae</taxon>
        <taxon>Microascales</taxon>
        <taxon>Microascaceae</taxon>
        <taxon>Scedosporium</taxon>
    </lineage>
</organism>
<dbReference type="PANTHER" id="PTHR23502:SF5">
    <property type="entry name" value="QUINIDINE RESISTANCE PROTEIN 3"/>
    <property type="match status" value="1"/>
</dbReference>
<evidence type="ECO:0000256" key="4">
    <source>
        <dbReference type="ARBA" id="ARBA00022989"/>
    </source>
</evidence>
<dbReference type="GO" id="GO:0032973">
    <property type="term" value="P:amino acid export across plasma membrane"/>
    <property type="evidence" value="ECO:0007669"/>
    <property type="project" value="EnsemblFungi"/>
</dbReference>
<dbReference type="InterPro" id="IPR020846">
    <property type="entry name" value="MFS_dom"/>
</dbReference>
<dbReference type="InterPro" id="IPR011701">
    <property type="entry name" value="MFS"/>
</dbReference>
<dbReference type="SUPFAM" id="SSF103473">
    <property type="entry name" value="MFS general substrate transporter"/>
    <property type="match status" value="1"/>
</dbReference>
<evidence type="ECO:0000256" key="1">
    <source>
        <dbReference type="ARBA" id="ARBA00004141"/>
    </source>
</evidence>
<dbReference type="GO" id="GO:0010509">
    <property type="term" value="P:intracellular polyamine homeostasis"/>
    <property type="evidence" value="ECO:0007669"/>
    <property type="project" value="EnsemblFungi"/>
</dbReference>
<dbReference type="PANTHER" id="PTHR23502">
    <property type="entry name" value="MAJOR FACILITATOR SUPERFAMILY"/>
    <property type="match status" value="1"/>
</dbReference>
<dbReference type="Pfam" id="PF07690">
    <property type="entry name" value="MFS_1"/>
    <property type="match status" value="1"/>
</dbReference>
<dbReference type="KEGG" id="sapo:SAPIO_CDS10601"/>
<evidence type="ECO:0000256" key="5">
    <source>
        <dbReference type="ARBA" id="ARBA00023136"/>
    </source>
</evidence>
<feature type="domain" description="Major facilitator superfamily (MFS) profile" evidence="8">
    <location>
        <begin position="148"/>
        <end position="583"/>
    </location>
</feature>
<feature type="transmembrane region" description="Helical" evidence="7">
    <location>
        <begin position="535"/>
        <end position="555"/>
    </location>
</feature>
<feature type="compositionally biased region" description="Basic and acidic residues" evidence="6">
    <location>
        <begin position="45"/>
        <end position="81"/>
    </location>
</feature>
<feature type="compositionally biased region" description="Basic and acidic residues" evidence="6">
    <location>
        <begin position="90"/>
        <end position="101"/>
    </location>
</feature>